<evidence type="ECO:0000256" key="6">
    <source>
        <dbReference type="ARBA" id="ARBA00049743"/>
    </source>
</evidence>
<dbReference type="PANTHER" id="PTHR11266:SF17">
    <property type="entry name" value="PROTEIN MPV17"/>
    <property type="match status" value="1"/>
</dbReference>
<dbReference type="GO" id="GO:0016020">
    <property type="term" value="C:membrane"/>
    <property type="evidence" value="ECO:0007669"/>
    <property type="project" value="UniProtKB-SubCell"/>
</dbReference>
<keyword evidence="5 7" id="KW-0472">Membrane</keyword>
<feature type="transmembrane region" description="Helical" evidence="7">
    <location>
        <begin position="137"/>
        <end position="154"/>
    </location>
</feature>
<keyword evidence="3 7" id="KW-0812">Transmembrane</keyword>
<organism evidence="8">
    <name type="scientific">Lygus hesperus</name>
    <name type="common">Western plant bug</name>
    <dbReference type="NCBI Taxonomy" id="30085"/>
    <lineage>
        <taxon>Eukaryota</taxon>
        <taxon>Metazoa</taxon>
        <taxon>Ecdysozoa</taxon>
        <taxon>Arthropoda</taxon>
        <taxon>Hexapoda</taxon>
        <taxon>Insecta</taxon>
        <taxon>Pterygota</taxon>
        <taxon>Neoptera</taxon>
        <taxon>Paraneoptera</taxon>
        <taxon>Hemiptera</taxon>
        <taxon>Heteroptera</taxon>
        <taxon>Panheteroptera</taxon>
        <taxon>Cimicomorpha</taxon>
        <taxon>Miridae</taxon>
        <taxon>Mirini</taxon>
        <taxon>Lygus</taxon>
    </lineage>
</organism>
<evidence type="ECO:0000256" key="2">
    <source>
        <dbReference type="ARBA" id="ARBA00006824"/>
    </source>
</evidence>
<reference evidence="9" key="3">
    <citation type="submission" date="2014-09" db="EMBL/GenBank/DDBJ databases">
        <authorList>
            <person name="Magalhaes I.L.F."/>
            <person name="Oliveira U."/>
            <person name="Santos F.R."/>
            <person name="Vidigal T.H.D.A."/>
            <person name="Brescovit A.D."/>
            <person name="Santos A.J."/>
        </authorList>
    </citation>
    <scope>NUCLEOTIDE SEQUENCE</scope>
</reference>
<evidence type="ECO:0000256" key="5">
    <source>
        <dbReference type="ARBA" id="ARBA00023136"/>
    </source>
</evidence>
<evidence type="ECO:0000313" key="9">
    <source>
        <dbReference type="EMBL" id="JAG56959.1"/>
    </source>
</evidence>
<evidence type="ECO:0000256" key="7">
    <source>
        <dbReference type="RuleBase" id="RU363053"/>
    </source>
</evidence>
<dbReference type="EMBL" id="GBHO01035676">
    <property type="protein sequence ID" value="JAG07928.1"/>
    <property type="molecule type" value="Transcribed_RNA"/>
</dbReference>
<sequence length="193" mass="22369">MLNHGFRTLIAAYRKQCIVHPYRMSVIHYSLGLALSDVFVQKYIERQDKSINTRRTISFFAVGLILGPVTQKWVFILEKLCPNSVTLRTAIIRTAVDQLTFNPLLLVMELAAIKVLEGKGKKGVDDLIKHDLTDILITNYIFWPPAMVVNFLYVPLRHRALFMVLADFLWTSYLSWRAHNYSPSKKNLNFFHN</sequence>
<gene>
    <name evidence="8" type="primary">mpv17</name>
    <name evidence="8" type="ORF">CM83_98832</name>
</gene>
<dbReference type="GO" id="GO:0015267">
    <property type="term" value="F:channel activity"/>
    <property type="evidence" value="ECO:0007669"/>
    <property type="project" value="TreeGrafter"/>
</dbReference>
<comment type="subcellular location">
    <subcellularLocation>
        <location evidence="1">Membrane</location>
        <topology evidence="1">Multi-pass membrane protein</topology>
    </subcellularLocation>
</comment>
<keyword evidence="4 7" id="KW-1133">Transmembrane helix</keyword>
<evidence type="ECO:0000256" key="1">
    <source>
        <dbReference type="ARBA" id="ARBA00004141"/>
    </source>
</evidence>
<dbReference type="GO" id="GO:1901858">
    <property type="term" value="P:regulation of mitochondrial DNA metabolic process"/>
    <property type="evidence" value="ECO:0007669"/>
    <property type="project" value="TreeGrafter"/>
</dbReference>
<proteinExistence type="inferred from homology"/>
<evidence type="ECO:0000313" key="8">
    <source>
        <dbReference type="EMBL" id="JAG07928.1"/>
    </source>
</evidence>
<name>A0A0A9WN61_LYGHE</name>
<accession>A0A0A9WN61</accession>
<protein>
    <recommendedName>
        <fullName evidence="6">Mitochondrial inner membrane protein Mpv17</fullName>
    </recommendedName>
</protein>
<dbReference type="AlphaFoldDB" id="A0A0A9WN61"/>
<dbReference type="GO" id="GO:0005739">
    <property type="term" value="C:mitochondrion"/>
    <property type="evidence" value="ECO:0007669"/>
    <property type="project" value="TreeGrafter"/>
</dbReference>
<comment type="similarity">
    <text evidence="2 7">Belongs to the peroxisomal membrane protein PXMP2/4 family.</text>
</comment>
<evidence type="ECO:0000256" key="4">
    <source>
        <dbReference type="ARBA" id="ARBA00022989"/>
    </source>
</evidence>
<dbReference type="PANTHER" id="PTHR11266">
    <property type="entry name" value="PEROXISOMAL MEMBRANE PROTEIN 2, PXMP2 MPV17"/>
    <property type="match status" value="1"/>
</dbReference>
<feature type="non-terminal residue" evidence="8">
    <location>
        <position position="193"/>
    </location>
</feature>
<dbReference type="InterPro" id="IPR007248">
    <property type="entry name" value="Mpv17_PMP22"/>
</dbReference>
<feature type="transmembrane region" description="Helical" evidence="7">
    <location>
        <begin position="56"/>
        <end position="75"/>
    </location>
</feature>
<reference evidence="8" key="2">
    <citation type="submission" date="2014-07" db="EMBL/GenBank/DDBJ databases">
        <authorList>
            <person name="Hull J."/>
        </authorList>
    </citation>
    <scope>NUCLEOTIDE SEQUENCE</scope>
</reference>
<reference evidence="8" key="1">
    <citation type="journal article" date="2014" name="PLoS ONE">
        <title>Transcriptome-Based Identification of ABC Transporters in the Western Tarnished Plant Bug Lygus hesperus.</title>
        <authorList>
            <person name="Hull J.J."/>
            <person name="Chaney K."/>
            <person name="Geib S.M."/>
            <person name="Fabrick J.A."/>
            <person name="Brent C.S."/>
            <person name="Walsh D."/>
            <person name="Lavine L.C."/>
        </authorList>
    </citation>
    <scope>NUCLEOTIDE SEQUENCE</scope>
</reference>
<evidence type="ECO:0000256" key="3">
    <source>
        <dbReference type="ARBA" id="ARBA00022692"/>
    </source>
</evidence>
<dbReference type="EMBL" id="GBRD01008862">
    <property type="protein sequence ID" value="JAG56959.1"/>
    <property type="molecule type" value="Transcribed_RNA"/>
</dbReference>
<dbReference type="Pfam" id="PF04117">
    <property type="entry name" value="Mpv17_PMP22"/>
    <property type="match status" value="1"/>
</dbReference>